<dbReference type="Proteomes" id="UP001221208">
    <property type="component" value="Unassembled WGS sequence"/>
</dbReference>
<reference evidence="2 3" key="1">
    <citation type="submission" date="2022-10" db="EMBL/GenBank/DDBJ databases">
        <title>Janthinobacterium sp. hw3 Genome sequencing.</title>
        <authorList>
            <person name="Park S."/>
        </authorList>
    </citation>
    <scope>NUCLEOTIDE SEQUENCE [LARGE SCALE GENOMIC DNA]</scope>
    <source>
        <strain evidence="3">hw3</strain>
    </source>
</reference>
<evidence type="ECO:0000313" key="2">
    <source>
        <dbReference type="EMBL" id="MDC8759189.1"/>
    </source>
</evidence>
<dbReference type="Pfam" id="PF25559">
    <property type="entry name" value="DUF7931"/>
    <property type="match status" value="1"/>
</dbReference>
<accession>A0ABT5K2H4</accession>
<keyword evidence="3" id="KW-1185">Reference proteome</keyword>
<dbReference type="EMBL" id="JAQQXR010000006">
    <property type="protein sequence ID" value="MDC8759189.1"/>
    <property type="molecule type" value="Genomic_DNA"/>
</dbReference>
<organism evidence="2 3">
    <name type="scientific">Janthinobacterium fluminis</name>
    <dbReference type="NCBI Taxonomy" id="2987524"/>
    <lineage>
        <taxon>Bacteria</taxon>
        <taxon>Pseudomonadati</taxon>
        <taxon>Pseudomonadota</taxon>
        <taxon>Betaproteobacteria</taxon>
        <taxon>Burkholderiales</taxon>
        <taxon>Oxalobacteraceae</taxon>
        <taxon>Janthinobacterium</taxon>
    </lineage>
</organism>
<comment type="caution">
    <text evidence="2">The sequence shown here is derived from an EMBL/GenBank/DDBJ whole genome shotgun (WGS) entry which is preliminary data.</text>
</comment>
<evidence type="ECO:0000313" key="3">
    <source>
        <dbReference type="Proteomes" id="UP001221208"/>
    </source>
</evidence>
<dbReference type="RefSeq" id="WP_273672223.1">
    <property type="nucleotide sequence ID" value="NZ_JAQQXR010000006.1"/>
</dbReference>
<sequence length="158" mass="18045">MERQVFPFSSRQAFQQQLRLCLSRAERRLRLFDPDFALWDLGTGEVEAILRPFLLGGGGIALLAHSDALLERQCPRLLRLLTQFGHRFECRVSSKNLRHLTDSFCIADDLHLVRRFHSDHLRGEAVFDSEADTRLCAERFAGMWLEAEPGLHPSTAGL</sequence>
<gene>
    <name evidence="2" type="ORF">OIK44_16530</name>
</gene>
<proteinExistence type="predicted"/>
<evidence type="ECO:0000259" key="1">
    <source>
        <dbReference type="Pfam" id="PF25559"/>
    </source>
</evidence>
<name>A0ABT5K2H4_9BURK</name>
<protein>
    <recommendedName>
        <fullName evidence="1">DUF7931 domain-containing protein</fullName>
    </recommendedName>
</protein>
<feature type="domain" description="DUF7931" evidence="1">
    <location>
        <begin position="13"/>
        <end position="149"/>
    </location>
</feature>
<dbReference type="InterPro" id="IPR057691">
    <property type="entry name" value="DUF7931"/>
</dbReference>